<dbReference type="InterPro" id="IPR036291">
    <property type="entry name" value="NAD(P)-bd_dom_sf"/>
</dbReference>
<dbReference type="PANTHER" id="PTHR42813">
    <property type="entry name" value="ZINC-TYPE ALCOHOL DEHYDROGENASE-LIKE"/>
    <property type="match status" value="1"/>
</dbReference>
<protein>
    <recommendedName>
        <fullName evidence="5">Alcohol dehydrogenase-like N-terminal domain-containing protein</fullName>
    </recommendedName>
</protein>
<dbReference type="EMBL" id="JAKCXM010000079">
    <property type="protein sequence ID" value="KAJ0403572.1"/>
    <property type="molecule type" value="Genomic_DNA"/>
</dbReference>
<dbReference type="SUPFAM" id="SSF50129">
    <property type="entry name" value="GroES-like"/>
    <property type="match status" value="1"/>
</dbReference>
<dbReference type="Gene3D" id="3.40.50.720">
    <property type="entry name" value="NAD(P)-binding Rossmann-like Domain"/>
    <property type="match status" value="1"/>
</dbReference>
<evidence type="ECO:0000313" key="7">
    <source>
        <dbReference type="Proteomes" id="UP001209570"/>
    </source>
</evidence>
<dbReference type="InterPro" id="IPR002328">
    <property type="entry name" value="ADH_Zn_CS"/>
</dbReference>
<keyword evidence="2" id="KW-0479">Metal-binding</keyword>
<comment type="caution">
    <text evidence="6">The sequence shown here is derived from an EMBL/GenBank/DDBJ whole genome shotgun (WGS) entry which is preliminary data.</text>
</comment>
<evidence type="ECO:0000256" key="1">
    <source>
        <dbReference type="ARBA" id="ARBA00001947"/>
    </source>
</evidence>
<keyword evidence="4" id="KW-0560">Oxidoreductase</keyword>
<reference evidence="6" key="1">
    <citation type="submission" date="2021-12" db="EMBL/GenBank/DDBJ databases">
        <title>Prjna785345.</title>
        <authorList>
            <person name="Rujirawat T."/>
            <person name="Krajaejun T."/>
        </authorList>
    </citation>
    <scope>NUCLEOTIDE SEQUENCE</scope>
    <source>
        <strain evidence="6">Pi057C3</strain>
    </source>
</reference>
<dbReference type="GO" id="GO:0016491">
    <property type="term" value="F:oxidoreductase activity"/>
    <property type="evidence" value="ECO:0007669"/>
    <property type="project" value="UniProtKB-KW"/>
</dbReference>
<dbReference type="PROSITE" id="PS00059">
    <property type="entry name" value="ADH_ZINC"/>
    <property type="match status" value="1"/>
</dbReference>
<evidence type="ECO:0000256" key="4">
    <source>
        <dbReference type="ARBA" id="ARBA00023002"/>
    </source>
</evidence>
<keyword evidence="7" id="KW-1185">Reference proteome</keyword>
<keyword evidence="3" id="KW-0862">Zinc</keyword>
<accession>A0AAD5LME9</accession>
<name>A0AAD5LME9_PYTIN</name>
<comment type="cofactor">
    <cofactor evidence="1">
        <name>Zn(2+)</name>
        <dbReference type="ChEBI" id="CHEBI:29105"/>
    </cofactor>
</comment>
<evidence type="ECO:0000259" key="5">
    <source>
        <dbReference type="Pfam" id="PF08240"/>
    </source>
</evidence>
<evidence type="ECO:0000256" key="3">
    <source>
        <dbReference type="ARBA" id="ARBA00022833"/>
    </source>
</evidence>
<dbReference type="CDD" id="cd08283">
    <property type="entry name" value="FDH_like_1"/>
    <property type="match status" value="1"/>
</dbReference>
<dbReference type="Gene3D" id="3.90.180.10">
    <property type="entry name" value="Medium-chain alcohol dehydrogenases, catalytic domain"/>
    <property type="match status" value="1"/>
</dbReference>
<dbReference type="SUPFAM" id="SSF51735">
    <property type="entry name" value="NAD(P)-binding Rossmann-fold domains"/>
    <property type="match status" value="1"/>
</dbReference>
<dbReference type="PANTHER" id="PTHR42813:SF1">
    <property type="entry name" value="DEHYDROGENASE, PUTATIVE (AFU_ORTHOLOGUE AFUA_5G03930)-RELATED"/>
    <property type="match status" value="1"/>
</dbReference>
<proteinExistence type="predicted"/>
<dbReference type="AlphaFoldDB" id="A0AAD5LME9"/>
<dbReference type="InterPro" id="IPR013154">
    <property type="entry name" value="ADH-like_N"/>
</dbReference>
<sequence>MSLSNAAAKLADDVLGKRKVAETTTQPEASAHGTMKAIVWRGAHKVELADVPKPAITHPQDAVVRVTACSICSGSDSHLYSGEVAPMDDGGILGHEACGVVDAVGDGVQRFKRGDRVVISFCVACGGCEYCQRGEFTACDRTNDSKLFEELYGGHAAAAIFGYSRLMGNLPGSQAEFVRVPFADVNLCAIPDDVPDEKALYVSDVLATSLHATELGSVGRGDTVVIWGLGPIGLYAAAWSKLKGAARVFGIDLVPERLALARDAIGIEVLDRSDLSSAQVLAKLRDLLPGRGAVDVCIDATGFRFSESWLHKVERTVGLETDTPDILVECVSLVRKFGRVAVIADYVGYANHFPIGHVMMKHLTLRAGQCPVQRYFKRVMQALQAGEIDPTLMITHRLTLEEVPSAYEQLFQKKEGYVKVLITPKKPEEHGSEERP</sequence>
<evidence type="ECO:0000313" key="6">
    <source>
        <dbReference type="EMBL" id="KAJ0403572.1"/>
    </source>
</evidence>
<dbReference type="InterPro" id="IPR011032">
    <property type="entry name" value="GroES-like_sf"/>
</dbReference>
<dbReference type="GO" id="GO:0008270">
    <property type="term" value="F:zinc ion binding"/>
    <property type="evidence" value="ECO:0007669"/>
    <property type="project" value="InterPro"/>
</dbReference>
<dbReference type="Pfam" id="PF08240">
    <property type="entry name" value="ADH_N"/>
    <property type="match status" value="1"/>
</dbReference>
<evidence type="ECO:0000256" key="2">
    <source>
        <dbReference type="ARBA" id="ARBA00022723"/>
    </source>
</evidence>
<dbReference type="Proteomes" id="UP001209570">
    <property type="component" value="Unassembled WGS sequence"/>
</dbReference>
<gene>
    <name evidence="6" type="ORF">P43SY_009020</name>
</gene>
<feature type="domain" description="Alcohol dehydrogenase-like N-terminal" evidence="5">
    <location>
        <begin position="59"/>
        <end position="184"/>
    </location>
</feature>
<organism evidence="6 7">
    <name type="scientific">Pythium insidiosum</name>
    <name type="common">Pythiosis disease agent</name>
    <dbReference type="NCBI Taxonomy" id="114742"/>
    <lineage>
        <taxon>Eukaryota</taxon>
        <taxon>Sar</taxon>
        <taxon>Stramenopiles</taxon>
        <taxon>Oomycota</taxon>
        <taxon>Peronosporomycetes</taxon>
        <taxon>Pythiales</taxon>
        <taxon>Pythiaceae</taxon>
        <taxon>Pythium</taxon>
    </lineage>
</organism>